<protein>
    <submittedName>
        <fullName evidence="2">Uncharacterized protein</fullName>
    </submittedName>
</protein>
<comment type="caution">
    <text evidence="2">The sequence shown here is derived from an EMBL/GenBank/DDBJ whole genome shotgun (WGS) entry which is preliminary data.</text>
</comment>
<name>A0A4R1G3J9_9NOCA</name>
<dbReference type="EMBL" id="SMFR01000001">
    <property type="protein sequence ID" value="TCK01003.1"/>
    <property type="molecule type" value="Genomic_DNA"/>
</dbReference>
<proteinExistence type="predicted"/>
<evidence type="ECO:0000313" key="2">
    <source>
        <dbReference type="EMBL" id="TCK01003.1"/>
    </source>
</evidence>
<gene>
    <name evidence="2" type="ORF">DFR71_2022</name>
</gene>
<feature type="compositionally biased region" description="Basic and acidic residues" evidence="1">
    <location>
        <begin position="566"/>
        <end position="598"/>
    </location>
</feature>
<feature type="compositionally biased region" description="Basic and acidic residues" evidence="1">
    <location>
        <begin position="605"/>
        <end position="614"/>
    </location>
</feature>
<evidence type="ECO:0000313" key="3">
    <source>
        <dbReference type="Proteomes" id="UP000294856"/>
    </source>
</evidence>
<keyword evidence="3" id="KW-1185">Reference proteome</keyword>
<sequence length="614" mass="69281">MTDPTPGGEQSHDIVPRTDRGLTEAGDAGHKAYVMARIAEAATQLDKIRDPLDWQRQVELWGDRKLLHDTMMYGHQHLQGRTEAQGWRHEHPQPTTLGPRRHDAAQVVRVAGVEIVGTTTEFKAGWVSKKEGLRQLYKERELLAKGLTQDRSEYIIRESHPPHPEVMREAQQLAKDYPGKFVVVELSEPQFERAVEAGRPIVRAKTVEKLGHLIEKVRDSPELRTVPRALEQFTREIEKAKERGNPIGLEALVQARDDLAYLVEADKGFTQRVDKAAREASQLRLKEAQIVEQVQAQQRDQRAQALWQQVARVDREIVLSAVSSVRAQVPAKTPVKQLELPGVDPVMARAMGGMLHLMQQREIEDRLVLEREVLQGLALPTPVHREVAELVLAQQRDTRGQAVTVEHVKAAEQDIREKARAVQAREVRERENRELMARIADAHNKALERAALEQGKPRGVDRLEDKARMERAPELANILRLDAKRLAERGIDPRVVDAIARGTARPDDKAHALVVEVGDGPRWVDKHSPEVALAKQIQMVDKGVDLNLVYVRQATDRGMSAPAVARSREDLEQKRLELERERTLQREPHPELKSRAREGPGLSKGIEKGLGHGR</sequence>
<dbReference type="OrthoDB" id="4570702at2"/>
<dbReference type="RefSeq" id="WP_067455909.1">
    <property type="nucleotide sequence ID" value="NZ_SMFR01000001.1"/>
</dbReference>
<feature type="compositionally biased region" description="Basic and acidic residues" evidence="1">
    <location>
        <begin position="10"/>
        <end position="25"/>
    </location>
</feature>
<dbReference type="AlphaFoldDB" id="A0A4R1G3J9"/>
<organism evidence="2 3">
    <name type="scientific">Nocardia alba</name>
    <dbReference type="NCBI Taxonomy" id="225051"/>
    <lineage>
        <taxon>Bacteria</taxon>
        <taxon>Bacillati</taxon>
        <taxon>Actinomycetota</taxon>
        <taxon>Actinomycetes</taxon>
        <taxon>Mycobacteriales</taxon>
        <taxon>Nocardiaceae</taxon>
        <taxon>Nocardia</taxon>
    </lineage>
</organism>
<feature type="region of interest" description="Disordered" evidence="1">
    <location>
        <begin position="558"/>
        <end position="614"/>
    </location>
</feature>
<evidence type="ECO:0000256" key="1">
    <source>
        <dbReference type="SAM" id="MobiDB-lite"/>
    </source>
</evidence>
<reference evidence="2 3" key="1">
    <citation type="submission" date="2019-03" db="EMBL/GenBank/DDBJ databases">
        <title>Genomic Encyclopedia of Type Strains, Phase IV (KMG-IV): sequencing the most valuable type-strain genomes for metagenomic binning, comparative biology and taxonomic classification.</title>
        <authorList>
            <person name="Goeker M."/>
        </authorList>
    </citation>
    <scope>NUCLEOTIDE SEQUENCE [LARGE SCALE GENOMIC DNA]</scope>
    <source>
        <strain evidence="2 3">DSM 44684</strain>
    </source>
</reference>
<dbReference type="Proteomes" id="UP000294856">
    <property type="component" value="Unassembled WGS sequence"/>
</dbReference>
<accession>A0A4R1G3J9</accession>
<feature type="region of interest" description="Disordered" evidence="1">
    <location>
        <begin position="1"/>
        <end position="25"/>
    </location>
</feature>